<dbReference type="KEGG" id="dpx:DAPPUDRAFT_49281"/>
<dbReference type="Proteomes" id="UP000000305">
    <property type="component" value="Unassembled WGS sequence"/>
</dbReference>
<dbReference type="GO" id="GO:0000139">
    <property type="term" value="C:Golgi membrane"/>
    <property type="evidence" value="ECO:0000318"/>
    <property type="project" value="GO_Central"/>
</dbReference>
<dbReference type="InParanoid" id="E9GEJ8"/>
<dbReference type="Gene3D" id="3.90.550.50">
    <property type="match status" value="1"/>
</dbReference>
<comment type="subcellular location">
    <subcellularLocation>
        <location evidence="1 10">Golgi apparatus membrane</location>
        <topology evidence="1 10">Single-pass type II membrane protein</topology>
    </subcellularLocation>
</comment>
<dbReference type="PANTHER" id="PTHR11214:SF334">
    <property type="entry name" value="HEXOSYLTRANSFERASE"/>
    <property type="match status" value="1"/>
</dbReference>
<reference evidence="11 12" key="1">
    <citation type="journal article" date="2011" name="Science">
        <title>The ecoresponsive genome of Daphnia pulex.</title>
        <authorList>
            <person name="Colbourne J.K."/>
            <person name="Pfrender M.E."/>
            <person name="Gilbert D."/>
            <person name="Thomas W.K."/>
            <person name="Tucker A."/>
            <person name="Oakley T.H."/>
            <person name="Tokishita S."/>
            <person name="Aerts A."/>
            <person name="Arnold G.J."/>
            <person name="Basu M.K."/>
            <person name="Bauer D.J."/>
            <person name="Caceres C.E."/>
            <person name="Carmel L."/>
            <person name="Casola C."/>
            <person name="Choi J.H."/>
            <person name="Detter J.C."/>
            <person name="Dong Q."/>
            <person name="Dusheyko S."/>
            <person name="Eads B.D."/>
            <person name="Frohlich T."/>
            <person name="Geiler-Samerotte K.A."/>
            <person name="Gerlach D."/>
            <person name="Hatcher P."/>
            <person name="Jogdeo S."/>
            <person name="Krijgsveld J."/>
            <person name="Kriventseva E.V."/>
            <person name="Kultz D."/>
            <person name="Laforsch C."/>
            <person name="Lindquist E."/>
            <person name="Lopez J."/>
            <person name="Manak J.R."/>
            <person name="Muller J."/>
            <person name="Pangilinan J."/>
            <person name="Patwardhan R.P."/>
            <person name="Pitluck S."/>
            <person name="Pritham E.J."/>
            <person name="Rechtsteiner A."/>
            <person name="Rho M."/>
            <person name="Rogozin I.B."/>
            <person name="Sakarya O."/>
            <person name="Salamov A."/>
            <person name="Schaack S."/>
            <person name="Shapiro H."/>
            <person name="Shiga Y."/>
            <person name="Skalitzky C."/>
            <person name="Smith Z."/>
            <person name="Souvorov A."/>
            <person name="Sung W."/>
            <person name="Tang Z."/>
            <person name="Tsuchiya D."/>
            <person name="Tu H."/>
            <person name="Vos H."/>
            <person name="Wang M."/>
            <person name="Wolf Y.I."/>
            <person name="Yamagata H."/>
            <person name="Yamada T."/>
            <person name="Ye Y."/>
            <person name="Shaw J.R."/>
            <person name="Andrews J."/>
            <person name="Crease T.J."/>
            <person name="Tang H."/>
            <person name="Lucas S.M."/>
            <person name="Robertson H.M."/>
            <person name="Bork P."/>
            <person name="Koonin E.V."/>
            <person name="Zdobnov E.M."/>
            <person name="Grigoriev I.V."/>
            <person name="Lynch M."/>
            <person name="Boore J.L."/>
        </authorList>
    </citation>
    <scope>NUCLEOTIDE SEQUENCE [LARGE SCALE GENOMIC DNA]</scope>
</reference>
<evidence type="ECO:0000256" key="6">
    <source>
        <dbReference type="ARBA" id="ARBA00022968"/>
    </source>
</evidence>
<keyword evidence="5" id="KW-0812">Transmembrane</keyword>
<evidence type="ECO:0000256" key="3">
    <source>
        <dbReference type="ARBA" id="ARBA00022676"/>
    </source>
</evidence>
<dbReference type="GO" id="GO:0006493">
    <property type="term" value="P:protein O-linked glycosylation"/>
    <property type="evidence" value="ECO:0000318"/>
    <property type="project" value="GO_Central"/>
</dbReference>
<sequence>MANNNNRSNKTKKKNAPVVRLVGHGFIVGLTEDKDIQKRIEQESATHGDILQVDVMDTYADLTRKVTAAWNWISSRCSPAADFVLKVDDDVYVNTRNLISVVKSLNSSHQSIVGTSADGIVRRDGKFAVSVDDWPWSNYPPYSMGAFLLMSGCVVQSLLAAAQTTPYFPFEDAYIGLCADKAQVKMRFSPR</sequence>
<dbReference type="InterPro" id="IPR002659">
    <property type="entry name" value="Glyco_trans_31"/>
</dbReference>
<evidence type="ECO:0000313" key="11">
    <source>
        <dbReference type="EMBL" id="EFX82298.1"/>
    </source>
</evidence>
<keyword evidence="4" id="KW-0808">Transferase</keyword>
<dbReference type="OrthoDB" id="6346213at2759"/>
<keyword evidence="12" id="KW-1185">Reference proteome</keyword>
<comment type="similarity">
    <text evidence="2 10">Belongs to the glycosyltransferase 31 family.</text>
</comment>
<dbReference type="GO" id="GO:0016757">
    <property type="term" value="F:glycosyltransferase activity"/>
    <property type="evidence" value="ECO:0000318"/>
    <property type="project" value="GO_Central"/>
</dbReference>
<evidence type="ECO:0000256" key="4">
    <source>
        <dbReference type="ARBA" id="ARBA00022679"/>
    </source>
</evidence>
<evidence type="ECO:0000256" key="1">
    <source>
        <dbReference type="ARBA" id="ARBA00004323"/>
    </source>
</evidence>
<organism evidence="11 12">
    <name type="scientific">Daphnia pulex</name>
    <name type="common">Water flea</name>
    <dbReference type="NCBI Taxonomy" id="6669"/>
    <lineage>
        <taxon>Eukaryota</taxon>
        <taxon>Metazoa</taxon>
        <taxon>Ecdysozoa</taxon>
        <taxon>Arthropoda</taxon>
        <taxon>Crustacea</taxon>
        <taxon>Branchiopoda</taxon>
        <taxon>Diplostraca</taxon>
        <taxon>Cladocera</taxon>
        <taxon>Anomopoda</taxon>
        <taxon>Daphniidae</taxon>
        <taxon>Daphnia</taxon>
    </lineage>
</organism>
<evidence type="ECO:0000256" key="7">
    <source>
        <dbReference type="ARBA" id="ARBA00022989"/>
    </source>
</evidence>
<dbReference type="HOGENOM" id="CLU_036849_6_0_1"/>
<keyword evidence="9" id="KW-0472">Membrane</keyword>
<dbReference type="STRING" id="6669.E9GEJ8"/>
<dbReference type="GO" id="GO:0016758">
    <property type="term" value="F:hexosyltransferase activity"/>
    <property type="evidence" value="ECO:0007669"/>
    <property type="project" value="InterPro"/>
</dbReference>
<keyword evidence="6" id="KW-0735">Signal-anchor</keyword>
<dbReference type="EC" id="2.4.1.-" evidence="10"/>
<proteinExistence type="inferred from homology"/>
<gene>
    <name evidence="11" type="ORF">DAPPUDRAFT_49281</name>
</gene>
<dbReference type="AlphaFoldDB" id="E9GEJ8"/>
<keyword evidence="8 10" id="KW-0333">Golgi apparatus</keyword>
<accession>E9GEJ8</accession>
<name>E9GEJ8_DAPPU</name>
<dbReference type="EMBL" id="GL732540">
    <property type="protein sequence ID" value="EFX82298.1"/>
    <property type="molecule type" value="Genomic_DNA"/>
</dbReference>
<evidence type="ECO:0000256" key="9">
    <source>
        <dbReference type="ARBA" id="ARBA00023136"/>
    </source>
</evidence>
<dbReference type="PhylomeDB" id="E9GEJ8"/>
<protein>
    <recommendedName>
        <fullName evidence="10">Hexosyltransferase</fullName>
        <ecNumber evidence="10">2.4.1.-</ecNumber>
    </recommendedName>
</protein>
<keyword evidence="3 10" id="KW-0328">Glycosyltransferase</keyword>
<evidence type="ECO:0000256" key="10">
    <source>
        <dbReference type="RuleBase" id="RU363063"/>
    </source>
</evidence>
<keyword evidence="7" id="KW-1133">Transmembrane helix</keyword>
<dbReference type="OMA" id="VTIKYIH"/>
<evidence type="ECO:0000256" key="2">
    <source>
        <dbReference type="ARBA" id="ARBA00008661"/>
    </source>
</evidence>
<dbReference type="Pfam" id="PF01762">
    <property type="entry name" value="Galactosyl_T"/>
    <property type="match status" value="1"/>
</dbReference>
<dbReference type="eggNOG" id="KOG2287">
    <property type="taxonomic scope" value="Eukaryota"/>
</dbReference>
<dbReference type="FunFam" id="3.90.550.50:FF:000123">
    <property type="entry name" value="Hexosyltransferase"/>
    <property type="match status" value="1"/>
</dbReference>
<evidence type="ECO:0000256" key="8">
    <source>
        <dbReference type="ARBA" id="ARBA00023034"/>
    </source>
</evidence>
<dbReference type="PANTHER" id="PTHR11214">
    <property type="entry name" value="BETA-1,3-N-ACETYLGLUCOSAMINYLTRANSFERASE"/>
    <property type="match status" value="1"/>
</dbReference>
<evidence type="ECO:0000313" key="12">
    <source>
        <dbReference type="Proteomes" id="UP000000305"/>
    </source>
</evidence>
<evidence type="ECO:0000256" key="5">
    <source>
        <dbReference type="ARBA" id="ARBA00022692"/>
    </source>
</evidence>